<dbReference type="Proteomes" id="UP000499080">
    <property type="component" value="Unassembled WGS sequence"/>
</dbReference>
<name>A0A4Y2JJR8_ARAVE</name>
<sequence>MANTVGIPSLVSKKEPKQQSYGNGHINSHGSVTSRACDITENKWKAFAGREDEEDSEELGGCVMSRSQDFAITPASENGCLCLTLLDHGPIYQ</sequence>
<evidence type="ECO:0000313" key="3">
    <source>
        <dbReference type="Proteomes" id="UP000499080"/>
    </source>
</evidence>
<organism evidence="2 3">
    <name type="scientific">Araneus ventricosus</name>
    <name type="common">Orbweaver spider</name>
    <name type="synonym">Epeira ventricosa</name>
    <dbReference type="NCBI Taxonomy" id="182803"/>
    <lineage>
        <taxon>Eukaryota</taxon>
        <taxon>Metazoa</taxon>
        <taxon>Ecdysozoa</taxon>
        <taxon>Arthropoda</taxon>
        <taxon>Chelicerata</taxon>
        <taxon>Arachnida</taxon>
        <taxon>Araneae</taxon>
        <taxon>Araneomorphae</taxon>
        <taxon>Entelegynae</taxon>
        <taxon>Araneoidea</taxon>
        <taxon>Araneidae</taxon>
        <taxon>Araneus</taxon>
    </lineage>
</organism>
<keyword evidence="3" id="KW-1185">Reference proteome</keyword>
<feature type="compositionally biased region" description="Polar residues" evidence="1">
    <location>
        <begin position="18"/>
        <end position="33"/>
    </location>
</feature>
<reference evidence="2 3" key="1">
    <citation type="journal article" date="2019" name="Sci. Rep.">
        <title>Orb-weaving spider Araneus ventricosus genome elucidates the spidroin gene catalogue.</title>
        <authorList>
            <person name="Kono N."/>
            <person name="Nakamura H."/>
            <person name="Ohtoshi R."/>
            <person name="Moran D.A.P."/>
            <person name="Shinohara A."/>
            <person name="Yoshida Y."/>
            <person name="Fujiwara M."/>
            <person name="Mori M."/>
            <person name="Tomita M."/>
            <person name="Arakawa K."/>
        </authorList>
    </citation>
    <scope>NUCLEOTIDE SEQUENCE [LARGE SCALE GENOMIC DNA]</scope>
</reference>
<evidence type="ECO:0000313" key="2">
    <source>
        <dbReference type="EMBL" id="GBM90177.1"/>
    </source>
</evidence>
<feature type="region of interest" description="Disordered" evidence="1">
    <location>
        <begin position="1"/>
        <end position="33"/>
    </location>
</feature>
<dbReference type="AlphaFoldDB" id="A0A4Y2JJR8"/>
<dbReference type="EMBL" id="BGPR01003599">
    <property type="protein sequence ID" value="GBM90177.1"/>
    <property type="molecule type" value="Genomic_DNA"/>
</dbReference>
<proteinExistence type="predicted"/>
<evidence type="ECO:0000256" key="1">
    <source>
        <dbReference type="SAM" id="MobiDB-lite"/>
    </source>
</evidence>
<protein>
    <submittedName>
        <fullName evidence="2">Uncharacterized protein</fullName>
    </submittedName>
</protein>
<comment type="caution">
    <text evidence="2">The sequence shown here is derived from an EMBL/GenBank/DDBJ whole genome shotgun (WGS) entry which is preliminary data.</text>
</comment>
<gene>
    <name evidence="2" type="ORF">AVEN_120722_1</name>
</gene>
<accession>A0A4Y2JJR8</accession>